<name>A0A084UCF8_9HYPH</name>
<comment type="caution">
    <text evidence="2">The sequence shown here is derived from an EMBL/GenBank/DDBJ whole genome shotgun (WGS) entry which is preliminary data.</text>
</comment>
<evidence type="ECO:0000313" key="2">
    <source>
        <dbReference type="EMBL" id="KFB10644.1"/>
    </source>
</evidence>
<dbReference type="PATRIC" id="fig|472175.3.peg.1689"/>
<organism evidence="2 3">
    <name type="scientific">Nitratireductor basaltis</name>
    <dbReference type="NCBI Taxonomy" id="472175"/>
    <lineage>
        <taxon>Bacteria</taxon>
        <taxon>Pseudomonadati</taxon>
        <taxon>Pseudomonadota</taxon>
        <taxon>Alphaproteobacteria</taxon>
        <taxon>Hyphomicrobiales</taxon>
        <taxon>Phyllobacteriaceae</taxon>
        <taxon>Nitratireductor</taxon>
    </lineage>
</organism>
<dbReference type="Proteomes" id="UP000053675">
    <property type="component" value="Unassembled WGS sequence"/>
</dbReference>
<evidence type="ECO:0000259" key="1">
    <source>
        <dbReference type="Pfam" id="PF09356"/>
    </source>
</evidence>
<gene>
    <name evidence="2" type="ORF">EL18_01682</name>
</gene>
<dbReference type="OrthoDB" id="1633386at2"/>
<protein>
    <recommendedName>
        <fullName evidence="1">Bacteriophage phiJL001 Gp84 C-terminal domain-containing protein</fullName>
    </recommendedName>
</protein>
<dbReference type="AlphaFoldDB" id="A0A084UCF8"/>
<dbReference type="NCBIfam" id="TIGR02218">
    <property type="entry name" value="phg_TIGR02218"/>
    <property type="match status" value="1"/>
</dbReference>
<dbReference type="InterPro" id="IPR018964">
    <property type="entry name" value="Phage_phiJL001_Gp84_C"/>
</dbReference>
<reference evidence="2 3" key="1">
    <citation type="submission" date="2014-05" db="EMBL/GenBank/DDBJ databases">
        <title>Draft Genome Sequence of Nitratireductor basaltis Strain UMTGB225, A Marine Bacterium Isolated from Green Barrel Tunicate.</title>
        <authorList>
            <person name="Gan H.Y."/>
        </authorList>
    </citation>
    <scope>NUCLEOTIDE SEQUENCE [LARGE SCALE GENOMIC DNA]</scope>
    <source>
        <strain evidence="2 3">UMTGB225</strain>
    </source>
</reference>
<accession>A0A084UCF8</accession>
<evidence type="ECO:0000313" key="3">
    <source>
        <dbReference type="Proteomes" id="UP000053675"/>
    </source>
</evidence>
<dbReference type="Pfam" id="PF09356">
    <property type="entry name" value="Phage_BR0599"/>
    <property type="match status" value="1"/>
</dbReference>
<feature type="domain" description="Bacteriophage phiJL001 Gp84 C-terminal" evidence="1">
    <location>
        <begin position="189"/>
        <end position="271"/>
    </location>
</feature>
<dbReference type="EMBL" id="JMQM01000001">
    <property type="protein sequence ID" value="KFB10644.1"/>
    <property type="molecule type" value="Genomic_DNA"/>
</dbReference>
<sequence>MSGFEAHLAADVTTLCHCWRLNLRDGTVLGFTDHDRTLEFNGTTFAPESGLSASEARSSLGLTSDVVDVTGALSAVDITEADIVAGRYDGADVETYLVNWQAADEHRLLRKAVIGRITRKDGQFTAELEGLQAKLDETAGRTVRRSCDAELGDARCRFALGASHKASGTLVEMKGDTAIVSSLGSHADGWFTGGIVTWTSGAAAGRRERVELHRRNGSRSELKLWRETAAPVAGGDTFTVVAGCDKSFSTCRDKFSNVKNFQGFPHLPGNDAAYGYATESQEHDGRPLVP</sequence>
<dbReference type="InterPro" id="IPR011928">
    <property type="entry name" value="Phage_phiJL001_Gp84"/>
</dbReference>
<dbReference type="Pfam" id="PF09931">
    <property type="entry name" value="Phage_phiJL001_Gp84_N"/>
    <property type="match status" value="1"/>
</dbReference>
<dbReference type="eggNOG" id="COG5449">
    <property type="taxonomic scope" value="Bacteria"/>
</dbReference>
<dbReference type="STRING" id="472175.EL18_01682"/>
<keyword evidence="3" id="KW-1185">Reference proteome</keyword>
<proteinExistence type="predicted"/>
<dbReference type="RefSeq" id="WP_051913896.1">
    <property type="nucleotide sequence ID" value="NZ_JMQM01000001.1"/>
</dbReference>